<evidence type="ECO:0000313" key="14">
    <source>
        <dbReference type="Proteomes" id="UP000094285"/>
    </source>
</evidence>
<feature type="region of interest" description="Disordered" evidence="9">
    <location>
        <begin position="44"/>
        <end position="66"/>
    </location>
</feature>
<evidence type="ECO:0000256" key="8">
    <source>
        <dbReference type="ARBA" id="ARBA00023136"/>
    </source>
</evidence>
<dbReference type="OrthoDB" id="504708at2759"/>
<organism evidence="13 14">
    <name type="scientific">Suhomyces tanzawaensis NRRL Y-17324</name>
    <dbReference type="NCBI Taxonomy" id="984487"/>
    <lineage>
        <taxon>Eukaryota</taxon>
        <taxon>Fungi</taxon>
        <taxon>Dikarya</taxon>
        <taxon>Ascomycota</taxon>
        <taxon>Saccharomycotina</taxon>
        <taxon>Pichiomycetes</taxon>
        <taxon>Debaryomycetaceae</taxon>
        <taxon>Suhomyces</taxon>
    </lineage>
</organism>
<feature type="transmembrane region" description="Helical" evidence="10">
    <location>
        <begin position="73"/>
        <end position="95"/>
    </location>
</feature>
<evidence type="ECO:0000259" key="11">
    <source>
        <dbReference type="Pfam" id="PF02705"/>
    </source>
</evidence>
<dbReference type="InterPro" id="IPR053951">
    <property type="entry name" value="K_trans_N"/>
</dbReference>
<dbReference type="Pfam" id="PF22776">
    <property type="entry name" value="K_trans_C"/>
    <property type="match status" value="1"/>
</dbReference>
<evidence type="ECO:0000256" key="6">
    <source>
        <dbReference type="ARBA" id="ARBA00022989"/>
    </source>
</evidence>
<dbReference type="Pfam" id="PF02705">
    <property type="entry name" value="K_trans"/>
    <property type="match status" value="1"/>
</dbReference>
<dbReference type="GO" id="GO:0015079">
    <property type="term" value="F:potassium ion transmembrane transporter activity"/>
    <property type="evidence" value="ECO:0007669"/>
    <property type="project" value="InterPro"/>
</dbReference>
<dbReference type="Proteomes" id="UP000094285">
    <property type="component" value="Unassembled WGS sequence"/>
</dbReference>
<sequence>MSTLKDEIRRTEESTASIISITNAEISSISLNATSLTGSDAYRRANEEDEEASIKSDDETEPTQTTKQPWREIFMLSFTSLGAIYGDIGTSPLYVLNSIKYSEYPPNKDDVYGGISIIFYLFTIIVIFKYIMIVLVLGPNNGEGGQVAIYAKIARYLNIGPKGVHIPGAPEVSDMELLQRQDTTSSFRSSRTTKSLVEDVKTHPLMIKCVQKFILFACFLGCSLVISDGLLTPTTSVLSAVAGIQIAQPSFDNVLAVAEVILICLFLIQQFGSHKVSFLFAPVIFIWLVGLIICGIYNIAKFHPGIFRALSPYYAIKILKNGGIDVFSGAMLSITGTEAMFADIGHFGRLPIQLTLTCLVYPALIICYLGQGAYIVTHPEAYTSPFFLSLPGGTGSGPYWVMFVLSTLATIIASQALILSVFSIVSQLINLDCFPNVKIVHTSKDYAGKVYIPAVNWLLMIGVCCTTAGFKTSNNVTAAYGLGITLDFLVTSCLIALCMVYVYSWNILWAVLFITFFIPLEVIMVVSNLKKVVHGAWFPIMMAGLVFIFLSIWRWGQSRKVDYEFKQRVRIADVYPLFRKEPQIVDLNLGGNRPENNESLEVEETHIQEDKQIKVSSRFGISNLSTHDGIAILYNDSSIHNFNSPNTLPQVYAKIIDSFVSIPSIFIFCSTRTLSIPYVPNDERVLIASTRIPGHYKCIVRFGFMEEIIINHELSATILESVPEIAELMTRFNDNHQPQERLEKPDSLPTVHIFENNLLRCHDYTSEEYKTKNPLTIVGRILRKITINHFYSPLVSITRQHGQFLKLHTEEEETNQKLFIGGIARI</sequence>
<reference evidence="14" key="1">
    <citation type="submission" date="2016-05" db="EMBL/GenBank/DDBJ databases">
        <title>Comparative genomics of biotechnologically important yeasts.</title>
        <authorList>
            <consortium name="DOE Joint Genome Institute"/>
            <person name="Riley R."/>
            <person name="Haridas S."/>
            <person name="Wolfe K.H."/>
            <person name="Lopes M.R."/>
            <person name="Hittinger C.T."/>
            <person name="Goker M."/>
            <person name="Salamov A."/>
            <person name="Wisecaver J."/>
            <person name="Long T.M."/>
            <person name="Aerts A.L."/>
            <person name="Barry K."/>
            <person name="Choi C."/>
            <person name="Clum A."/>
            <person name="Coughlan A.Y."/>
            <person name="Deshpande S."/>
            <person name="Douglass A.P."/>
            <person name="Hanson S.J."/>
            <person name="Klenk H.-P."/>
            <person name="Labutti K."/>
            <person name="Lapidus A."/>
            <person name="Lindquist E."/>
            <person name="Lipzen A."/>
            <person name="Meier-Kolthoff J.P."/>
            <person name="Ohm R.A."/>
            <person name="Otillar R.P."/>
            <person name="Pangilinan J."/>
            <person name="Peng Y."/>
            <person name="Rokas A."/>
            <person name="Rosa C.A."/>
            <person name="Scheuner C."/>
            <person name="Sibirny A.A."/>
            <person name="Slot J.C."/>
            <person name="Stielow J.B."/>
            <person name="Sun H."/>
            <person name="Kurtzman C.P."/>
            <person name="Blackwell M."/>
            <person name="Grigoriev I.V."/>
            <person name="Jeffries T.W."/>
        </authorList>
    </citation>
    <scope>NUCLEOTIDE SEQUENCE [LARGE SCALE GENOMIC DNA]</scope>
    <source>
        <strain evidence="14">NRRL Y-17324</strain>
    </source>
</reference>
<keyword evidence="4 10" id="KW-0812">Transmembrane</keyword>
<dbReference type="NCBIfam" id="TIGR00794">
    <property type="entry name" value="kup"/>
    <property type="match status" value="1"/>
</dbReference>
<feature type="domain" description="K+ potassium transporter integral membrane" evidence="11">
    <location>
        <begin position="77"/>
        <end position="575"/>
    </location>
</feature>
<feature type="domain" description="K+ potassium transporter C-terminal" evidence="12">
    <location>
        <begin position="643"/>
        <end position="722"/>
    </location>
</feature>
<proteinExistence type="predicted"/>
<evidence type="ECO:0000256" key="2">
    <source>
        <dbReference type="ARBA" id="ARBA00022448"/>
    </source>
</evidence>
<feature type="compositionally biased region" description="Basic and acidic residues" evidence="9">
    <location>
        <begin position="44"/>
        <end position="57"/>
    </location>
</feature>
<keyword evidence="3" id="KW-0633">Potassium transport</keyword>
<dbReference type="InterPro" id="IPR003855">
    <property type="entry name" value="K+_transporter"/>
</dbReference>
<evidence type="ECO:0000256" key="3">
    <source>
        <dbReference type="ARBA" id="ARBA00022538"/>
    </source>
</evidence>
<comment type="subcellular location">
    <subcellularLocation>
        <location evidence="1">Membrane</location>
        <topology evidence="1">Multi-pass membrane protein</topology>
    </subcellularLocation>
</comment>
<keyword evidence="7" id="KW-0406">Ion transport</keyword>
<keyword evidence="8 10" id="KW-0472">Membrane</keyword>
<feature type="transmembrane region" description="Helical" evidence="10">
    <location>
        <begin position="476"/>
        <end position="500"/>
    </location>
</feature>
<accession>A0A1E4SGG8</accession>
<evidence type="ECO:0000259" key="12">
    <source>
        <dbReference type="Pfam" id="PF22776"/>
    </source>
</evidence>
<dbReference type="EMBL" id="KV453913">
    <property type="protein sequence ID" value="ODV78607.1"/>
    <property type="molecule type" value="Genomic_DNA"/>
</dbReference>
<dbReference type="PANTHER" id="PTHR30540">
    <property type="entry name" value="OSMOTIC STRESS POTASSIUM TRANSPORTER"/>
    <property type="match status" value="1"/>
</dbReference>
<keyword evidence="2" id="KW-0813">Transport</keyword>
<feature type="transmembrane region" description="Helical" evidence="10">
    <location>
        <begin position="354"/>
        <end position="377"/>
    </location>
</feature>
<dbReference type="GeneID" id="30984278"/>
<feature type="transmembrane region" description="Helical" evidence="10">
    <location>
        <begin position="280"/>
        <end position="300"/>
    </location>
</feature>
<evidence type="ECO:0000256" key="4">
    <source>
        <dbReference type="ARBA" id="ARBA00022692"/>
    </source>
</evidence>
<feature type="transmembrane region" description="Helical" evidence="10">
    <location>
        <begin position="532"/>
        <end position="553"/>
    </location>
</feature>
<gene>
    <name evidence="13" type="ORF">CANTADRAFT_52975</name>
</gene>
<keyword evidence="14" id="KW-1185">Reference proteome</keyword>
<dbReference type="GO" id="GO:0016020">
    <property type="term" value="C:membrane"/>
    <property type="evidence" value="ECO:0007669"/>
    <property type="project" value="UniProtKB-SubCell"/>
</dbReference>
<keyword evidence="5" id="KW-0630">Potassium</keyword>
<protein>
    <submittedName>
        <fullName evidence="13">High affinity potassium transporter</fullName>
    </submittedName>
</protein>
<dbReference type="PANTHER" id="PTHR30540:SF83">
    <property type="entry name" value="K+ POTASSIUM TRANSPORTER"/>
    <property type="match status" value="1"/>
</dbReference>
<evidence type="ECO:0000256" key="9">
    <source>
        <dbReference type="SAM" id="MobiDB-lite"/>
    </source>
</evidence>
<feature type="transmembrane region" description="Helical" evidence="10">
    <location>
        <begin position="397"/>
        <end position="429"/>
    </location>
</feature>
<dbReference type="InterPro" id="IPR053952">
    <property type="entry name" value="K_trans_C"/>
</dbReference>
<feature type="transmembrane region" description="Helical" evidence="10">
    <location>
        <begin position="450"/>
        <end position="470"/>
    </location>
</feature>
<feature type="transmembrane region" description="Helical" evidence="10">
    <location>
        <begin position="507"/>
        <end position="526"/>
    </location>
</feature>
<evidence type="ECO:0000313" key="13">
    <source>
        <dbReference type="EMBL" id="ODV78607.1"/>
    </source>
</evidence>
<name>A0A1E4SGG8_9ASCO</name>
<feature type="transmembrane region" description="Helical" evidence="10">
    <location>
        <begin position="115"/>
        <end position="137"/>
    </location>
</feature>
<keyword evidence="6 10" id="KW-1133">Transmembrane helix</keyword>
<evidence type="ECO:0000256" key="5">
    <source>
        <dbReference type="ARBA" id="ARBA00022958"/>
    </source>
</evidence>
<dbReference type="AlphaFoldDB" id="A0A1E4SGG8"/>
<evidence type="ECO:0000256" key="10">
    <source>
        <dbReference type="SAM" id="Phobius"/>
    </source>
</evidence>
<evidence type="ECO:0000256" key="7">
    <source>
        <dbReference type="ARBA" id="ARBA00023065"/>
    </source>
</evidence>
<dbReference type="STRING" id="984487.A0A1E4SGG8"/>
<evidence type="ECO:0000256" key="1">
    <source>
        <dbReference type="ARBA" id="ARBA00004141"/>
    </source>
</evidence>
<feature type="transmembrane region" description="Helical" evidence="10">
    <location>
        <begin position="213"/>
        <end position="231"/>
    </location>
</feature>
<dbReference type="RefSeq" id="XP_020063729.1">
    <property type="nucleotide sequence ID" value="XM_020210142.1"/>
</dbReference>